<dbReference type="GO" id="GO:0046872">
    <property type="term" value="F:metal ion binding"/>
    <property type="evidence" value="ECO:0007669"/>
    <property type="project" value="UniProtKB-KW"/>
</dbReference>
<keyword evidence="6" id="KW-1185">Reference proteome</keyword>
<keyword evidence="1" id="KW-0808">Transferase</keyword>
<evidence type="ECO:0000256" key="3">
    <source>
        <dbReference type="ARBA" id="ARBA00022777"/>
    </source>
</evidence>
<dbReference type="AlphaFoldDB" id="A0AAV3QGE1"/>
<dbReference type="Gene3D" id="3.40.1190.20">
    <property type="match status" value="1"/>
</dbReference>
<sequence length="391" mass="41597">MEGGVAEAVVIGGMVLDINVTPSSSTKPRTTTPGKVVYALGGVARNIAECMSKLGSKPYMISAVGLDMAGNLLLQHWESAGLSIEGIRRNNDIETAVIVHIFDNEGEVAAGVASVKVVEHHLTPSWIEKFKMNICTAPVILVDANLSPVSLEASCQIADQGNTPVWFEPVSVAKSKRVASVVKHIRFVSPNEDELIAMANALSGEDTFHPIQRGINFVKLPVESLFQELKPAIWVLLEKGIEIVIVTVGSDGIFLCSKSNLGFQRLNCRECPPNSSGGKLYKTINLCCPSNLSPMASTSKGASKLFAVHYPALSASVVRLTGAGDCFVGGTLASLCSGLDVMQSVAVGIASAKAAVEAESNVPEQYSFKQIADDARSVYIKRKVMFSQSML</sequence>
<evidence type="ECO:0000259" key="4">
    <source>
        <dbReference type="Pfam" id="PF00294"/>
    </source>
</evidence>
<evidence type="ECO:0000313" key="6">
    <source>
        <dbReference type="Proteomes" id="UP001454036"/>
    </source>
</evidence>
<dbReference type="Pfam" id="PF00294">
    <property type="entry name" value="PfkB"/>
    <property type="match status" value="2"/>
</dbReference>
<accession>A0AAV3QGE1</accession>
<dbReference type="GO" id="GO:0004730">
    <property type="term" value="F:pseudouridylate synthase activity"/>
    <property type="evidence" value="ECO:0007669"/>
    <property type="project" value="TreeGrafter"/>
</dbReference>
<feature type="domain" description="Carbohydrate kinase PfkB" evidence="4">
    <location>
        <begin position="308"/>
        <end position="359"/>
    </location>
</feature>
<organism evidence="5 6">
    <name type="scientific">Lithospermum erythrorhizon</name>
    <name type="common">Purple gromwell</name>
    <name type="synonym">Lithospermum officinale var. erythrorhizon</name>
    <dbReference type="NCBI Taxonomy" id="34254"/>
    <lineage>
        <taxon>Eukaryota</taxon>
        <taxon>Viridiplantae</taxon>
        <taxon>Streptophyta</taxon>
        <taxon>Embryophyta</taxon>
        <taxon>Tracheophyta</taxon>
        <taxon>Spermatophyta</taxon>
        <taxon>Magnoliopsida</taxon>
        <taxon>eudicotyledons</taxon>
        <taxon>Gunneridae</taxon>
        <taxon>Pentapetalae</taxon>
        <taxon>asterids</taxon>
        <taxon>lamiids</taxon>
        <taxon>Boraginales</taxon>
        <taxon>Boraginaceae</taxon>
        <taxon>Boraginoideae</taxon>
        <taxon>Lithospermeae</taxon>
        <taxon>Lithospermum</taxon>
    </lineage>
</organism>
<dbReference type="PANTHER" id="PTHR42909:SF1">
    <property type="entry name" value="CARBOHYDRATE KINASE PFKB DOMAIN-CONTAINING PROTEIN"/>
    <property type="match status" value="1"/>
</dbReference>
<dbReference type="PROSITE" id="PS00583">
    <property type="entry name" value="PFKB_KINASES_1"/>
    <property type="match status" value="1"/>
</dbReference>
<name>A0AAV3QGE1_LITER</name>
<dbReference type="CDD" id="cd01941">
    <property type="entry name" value="YeiC_kinase_like"/>
    <property type="match status" value="1"/>
</dbReference>
<dbReference type="InterPro" id="IPR029056">
    <property type="entry name" value="Ribokinase-like"/>
</dbReference>
<dbReference type="GO" id="GO:0016798">
    <property type="term" value="F:hydrolase activity, acting on glycosyl bonds"/>
    <property type="evidence" value="ECO:0007669"/>
    <property type="project" value="TreeGrafter"/>
</dbReference>
<reference evidence="5 6" key="1">
    <citation type="submission" date="2024-01" db="EMBL/GenBank/DDBJ databases">
        <title>The complete chloroplast genome sequence of Lithospermum erythrorhizon: insights into the phylogenetic relationship among Boraginaceae species and the maternal lineages of purple gromwells.</title>
        <authorList>
            <person name="Okada T."/>
            <person name="Watanabe K."/>
        </authorList>
    </citation>
    <scope>NUCLEOTIDE SEQUENCE [LARGE SCALE GENOMIC DNA]</scope>
</reference>
<dbReference type="SUPFAM" id="SSF53613">
    <property type="entry name" value="Ribokinase-like"/>
    <property type="match status" value="1"/>
</dbReference>
<dbReference type="GO" id="GO:0016301">
    <property type="term" value="F:kinase activity"/>
    <property type="evidence" value="ECO:0007669"/>
    <property type="project" value="UniProtKB-KW"/>
</dbReference>
<keyword evidence="3 5" id="KW-0418">Kinase</keyword>
<evidence type="ECO:0000256" key="2">
    <source>
        <dbReference type="ARBA" id="ARBA00022723"/>
    </source>
</evidence>
<gene>
    <name evidence="5" type="ORF">LIER_39364</name>
</gene>
<dbReference type="PANTHER" id="PTHR42909">
    <property type="entry name" value="ZGC:136858"/>
    <property type="match status" value="1"/>
</dbReference>
<dbReference type="GO" id="GO:0005737">
    <property type="term" value="C:cytoplasm"/>
    <property type="evidence" value="ECO:0007669"/>
    <property type="project" value="TreeGrafter"/>
</dbReference>
<dbReference type="Proteomes" id="UP001454036">
    <property type="component" value="Unassembled WGS sequence"/>
</dbReference>
<protein>
    <submittedName>
        <fullName evidence="5">Carbohydrate kinase</fullName>
    </submittedName>
</protein>
<evidence type="ECO:0000313" key="5">
    <source>
        <dbReference type="EMBL" id="GAA0162182.1"/>
    </source>
</evidence>
<comment type="caution">
    <text evidence="5">The sequence shown here is derived from an EMBL/GenBank/DDBJ whole genome shotgun (WGS) entry which is preliminary data.</text>
</comment>
<keyword evidence="2" id="KW-0479">Metal-binding</keyword>
<proteinExistence type="predicted"/>
<dbReference type="EMBL" id="BAABME010021037">
    <property type="protein sequence ID" value="GAA0162182.1"/>
    <property type="molecule type" value="Genomic_DNA"/>
</dbReference>
<feature type="domain" description="Carbohydrate kinase PfkB" evidence="4">
    <location>
        <begin position="7"/>
        <end position="260"/>
    </location>
</feature>
<dbReference type="InterPro" id="IPR002173">
    <property type="entry name" value="Carboh/pur_kinase_PfkB_CS"/>
</dbReference>
<evidence type="ECO:0000256" key="1">
    <source>
        <dbReference type="ARBA" id="ARBA00022679"/>
    </source>
</evidence>
<dbReference type="InterPro" id="IPR011611">
    <property type="entry name" value="PfkB_dom"/>
</dbReference>